<protein>
    <recommendedName>
        <fullName evidence="1">NERD domain-containing protein</fullName>
    </recommendedName>
</protein>
<comment type="caution">
    <text evidence="2">The sequence shown here is derived from an EMBL/GenBank/DDBJ whole genome shotgun (WGS) entry which is preliminary data.</text>
</comment>
<sequence>MQATIYHEQVEALLRRLSVDHSGRTAIESILKRQEAGSYGEDTLRYWLTHLSPDEFHSIYYDVRLPLLNDSVVQIDALLLNEKYILLLEAKNLAGKNIFDLDHQQLVRIVDGVESGMPSPLTQADRQLAHFKNWLLEQGIQLPPMEALVVFTNRGAIIDFTDKSDPKVKRVVRVENLPWRVRDFANSCLEVVLSRRDLKLIEKAIVNQPPEQKKKVLRKFKIEQHELIRGVICPECGFAEMKRLPARWCCQRCSHTSKSAHLDALRDYELLIGEQITNRQLREWLLLSSADTARRILVGMGLKSGGADKNRYYCLESFKK</sequence>
<dbReference type="RefSeq" id="WP_188377915.1">
    <property type="nucleotide sequence ID" value="NZ_BMEL01000003.1"/>
</dbReference>
<evidence type="ECO:0000259" key="1">
    <source>
        <dbReference type="PROSITE" id="PS50965"/>
    </source>
</evidence>
<dbReference type="AlphaFoldDB" id="A0A917B6E2"/>
<evidence type="ECO:0000313" key="3">
    <source>
        <dbReference type="Proteomes" id="UP000660110"/>
    </source>
</evidence>
<accession>A0A917B6E2</accession>
<dbReference type="EMBL" id="BMEL01000003">
    <property type="protein sequence ID" value="GGF25701.1"/>
    <property type="molecule type" value="Genomic_DNA"/>
</dbReference>
<dbReference type="PROSITE" id="PS50965">
    <property type="entry name" value="NERD"/>
    <property type="match status" value="1"/>
</dbReference>
<dbReference type="Proteomes" id="UP000660110">
    <property type="component" value="Unassembled WGS sequence"/>
</dbReference>
<organism evidence="2 3">
    <name type="scientific">Halobacillus andaensis</name>
    <dbReference type="NCBI Taxonomy" id="1176239"/>
    <lineage>
        <taxon>Bacteria</taxon>
        <taxon>Bacillati</taxon>
        <taxon>Bacillota</taxon>
        <taxon>Bacilli</taxon>
        <taxon>Bacillales</taxon>
        <taxon>Bacillaceae</taxon>
        <taxon>Halobacillus</taxon>
    </lineage>
</organism>
<keyword evidence="3" id="KW-1185">Reference proteome</keyword>
<gene>
    <name evidence="2" type="ORF">GCM10010954_25760</name>
</gene>
<evidence type="ECO:0000313" key="2">
    <source>
        <dbReference type="EMBL" id="GGF25701.1"/>
    </source>
</evidence>
<reference evidence="2" key="2">
    <citation type="submission" date="2020-09" db="EMBL/GenBank/DDBJ databases">
        <authorList>
            <person name="Sun Q."/>
            <person name="Zhou Y."/>
        </authorList>
    </citation>
    <scope>NUCLEOTIDE SEQUENCE</scope>
    <source>
        <strain evidence="2">CGMCC 1.12153</strain>
    </source>
</reference>
<dbReference type="InterPro" id="IPR011528">
    <property type="entry name" value="NERD"/>
</dbReference>
<dbReference type="Pfam" id="PF08378">
    <property type="entry name" value="NERD"/>
    <property type="match status" value="1"/>
</dbReference>
<proteinExistence type="predicted"/>
<name>A0A917B6E2_HALAA</name>
<reference evidence="2" key="1">
    <citation type="journal article" date="2014" name="Int. J. Syst. Evol. Microbiol.">
        <title>Complete genome sequence of Corynebacterium casei LMG S-19264T (=DSM 44701T), isolated from a smear-ripened cheese.</title>
        <authorList>
            <consortium name="US DOE Joint Genome Institute (JGI-PGF)"/>
            <person name="Walter F."/>
            <person name="Albersmeier A."/>
            <person name="Kalinowski J."/>
            <person name="Ruckert C."/>
        </authorList>
    </citation>
    <scope>NUCLEOTIDE SEQUENCE</scope>
    <source>
        <strain evidence="2">CGMCC 1.12153</strain>
    </source>
</reference>
<feature type="domain" description="NERD" evidence="1">
    <location>
        <begin position="36"/>
        <end position="154"/>
    </location>
</feature>